<feature type="transmembrane region" description="Helical" evidence="1">
    <location>
        <begin position="95"/>
        <end position="117"/>
    </location>
</feature>
<keyword evidence="1" id="KW-0812">Transmembrane</keyword>
<feature type="transmembrane region" description="Helical" evidence="1">
    <location>
        <begin position="37"/>
        <end position="57"/>
    </location>
</feature>
<dbReference type="EMBL" id="BQKI01000081">
    <property type="protein sequence ID" value="GJN29654.1"/>
    <property type="molecule type" value="Genomic_DNA"/>
</dbReference>
<organism evidence="2 3">
    <name type="scientific">Eleusine coracana subsp. coracana</name>
    <dbReference type="NCBI Taxonomy" id="191504"/>
    <lineage>
        <taxon>Eukaryota</taxon>
        <taxon>Viridiplantae</taxon>
        <taxon>Streptophyta</taxon>
        <taxon>Embryophyta</taxon>
        <taxon>Tracheophyta</taxon>
        <taxon>Spermatophyta</taxon>
        <taxon>Magnoliopsida</taxon>
        <taxon>Liliopsida</taxon>
        <taxon>Poales</taxon>
        <taxon>Poaceae</taxon>
        <taxon>PACMAD clade</taxon>
        <taxon>Chloridoideae</taxon>
        <taxon>Cynodonteae</taxon>
        <taxon>Eleusininae</taxon>
        <taxon>Eleusine</taxon>
    </lineage>
</organism>
<gene>
    <name evidence="2" type="primary">gb17903</name>
    <name evidence="2" type="ORF">PR202_gb17903</name>
</gene>
<accession>A0AAV5F1V2</accession>
<sequence>MERNDAQAAWLVRAGVFAVTLSSIVAAYRAAGDVVSLAFVVVSYAALLLLLACLRAYERAPPGGRRGRIRCMVWSLSTLLTVLFAWRVAGVMPNWPAVLLVWAMAAATSLGGFVALFHRRRP</sequence>
<dbReference type="InterPro" id="IPR045501">
    <property type="entry name" value="DUF6490"/>
</dbReference>
<protein>
    <submittedName>
        <fullName evidence="2">Uncharacterized protein</fullName>
    </submittedName>
</protein>
<reference evidence="2" key="1">
    <citation type="journal article" date="2018" name="DNA Res.">
        <title>Multiple hybrid de novo genome assembly of finger millet, an orphan allotetraploid crop.</title>
        <authorList>
            <person name="Hatakeyama M."/>
            <person name="Aluri S."/>
            <person name="Balachadran M.T."/>
            <person name="Sivarajan S.R."/>
            <person name="Patrignani A."/>
            <person name="Gruter S."/>
            <person name="Poveda L."/>
            <person name="Shimizu-Inatsugi R."/>
            <person name="Baeten J."/>
            <person name="Francoijs K.J."/>
            <person name="Nataraja K.N."/>
            <person name="Reddy Y.A.N."/>
            <person name="Phadnis S."/>
            <person name="Ravikumar R.L."/>
            <person name="Schlapbach R."/>
            <person name="Sreeman S.M."/>
            <person name="Shimizu K.K."/>
        </authorList>
    </citation>
    <scope>NUCLEOTIDE SEQUENCE</scope>
</reference>
<evidence type="ECO:0000313" key="2">
    <source>
        <dbReference type="EMBL" id="GJN29654.1"/>
    </source>
</evidence>
<name>A0AAV5F1V2_ELECO</name>
<keyword evidence="3" id="KW-1185">Reference proteome</keyword>
<dbReference type="Pfam" id="PF20100">
    <property type="entry name" value="DUF6490"/>
    <property type="match status" value="1"/>
</dbReference>
<dbReference type="PANTHER" id="PTHR46610:SF12">
    <property type="entry name" value="OS06G0146600 PROTEIN"/>
    <property type="match status" value="1"/>
</dbReference>
<keyword evidence="1" id="KW-1133">Transmembrane helix</keyword>
<dbReference type="AlphaFoldDB" id="A0AAV5F1V2"/>
<keyword evidence="1" id="KW-0472">Membrane</keyword>
<evidence type="ECO:0000256" key="1">
    <source>
        <dbReference type="SAM" id="Phobius"/>
    </source>
</evidence>
<feature type="transmembrane region" description="Helical" evidence="1">
    <location>
        <begin position="12"/>
        <end position="31"/>
    </location>
</feature>
<evidence type="ECO:0000313" key="3">
    <source>
        <dbReference type="Proteomes" id="UP001054889"/>
    </source>
</evidence>
<proteinExistence type="predicted"/>
<reference evidence="2" key="2">
    <citation type="submission" date="2021-12" db="EMBL/GenBank/DDBJ databases">
        <title>Resequencing data analysis of finger millet.</title>
        <authorList>
            <person name="Hatakeyama M."/>
            <person name="Aluri S."/>
            <person name="Balachadran M.T."/>
            <person name="Sivarajan S.R."/>
            <person name="Poveda L."/>
            <person name="Shimizu-Inatsugi R."/>
            <person name="Schlapbach R."/>
            <person name="Sreeman S.M."/>
            <person name="Shimizu K.K."/>
        </authorList>
    </citation>
    <scope>NUCLEOTIDE SEQUENCE</scope>
</reference>
<dbReference type="Proteomes" id="UP001054889">
    <property type="component" value="Unassembled WGS sequence"/>
</dbReference>
<feature type="transmembrane region" description="Helical" evidence="1">
    <location>
        <begin position="69"/>
        <end position="89"/>
    </location>
</feature>
<comment type="caution">
    <text evidence="2">The sequence shown here is derived from an EMBL/GenBank/DDBJ whole genome shotgun (WGS) entry which is preliminary data.</text>
</comment>
<dbReference type="PANTHER" id="PTHR46610">
    <property type="entry name" value="OS05G0181300 PROTEIN"/>
    <property type="match status" value="1"/>
</dbReference>